<dbReference type="PRINTS" id="PR00598">
    <property type="entry name" value="HTHMARR"/>
</dbReference>
<dbReference type="PANTHER" id="PTHR33164:SF99">
    <property type="entry name" value="MARR FAMILY REGULATORY PROTEIN"/>
    <property type="match status" value="1"/>
</dbReference>
<dbReference type="PROSITE" id="PS50995">
    <property type="entry name" value="HTH_MARR_2"/>
    <property type="match status" value="1"/>
</dbReference>
<dbReference type="AlphaFoldDB" id="A0A9X7IM02"/>
<dbReference type="SUPFAM" id="SSF46785">
    <property type="entry name" value="Winged helix' DNA-binding domain"/>
    <property type="match status" value="1"/>
</dbReference>
<dbReference type="Gene3D" id="1.10.10.10">
    <property type="entry name" value="Winged helix-like DNA-binding domain superfamily/Winged helix DNA-binding domain"/>
    <property type="match status" value="1"/>
</dbReference>
<accession>A0A9X7IM02</accession>
<proteinExistence type="predicted"/>
<protein>
    <submittedName>
        <fullName evidence="2">MarR family transcriptional regulator</fullName>
    </submittedName>
</protein>
<evidence type="ECO:0000313" key="2">
    <source>
        <dbReference type="EMBL" id="PQM51538.1"/>
    </source>
</evidence>
<sequence length="190" mass="21059">MQMPPFFVVIVGRVSVPSPAVEDTGGQAPAMRLPGLEDIEQNSWQEFVESSTNLLGALNRSLLGRHRLDLSELRLLDLLAKSDSGSVRMSELAAALMLLRSRVTWLTRRLESRGLVRRIPIPGDGRGVRAELTPEGRTRLGEARKTYAEQIRRLYVNQMSRQQMLALGASCHQISASLEAAELPKKSTLD</sequence>
<evidence type="ECO:0000313" key="3">
    <source>
        <dbReference type="Proteomes" id="UP000237911"/>
    </source>
</evidence>
<reference evidence="2 3" key="1">
    <citation type="submission" date="2018-02" db="EMBL/GenBank/DDBJ databases">
        <title>Draft genome sequence of Mycobacterium virginiense isolated from mud of a swine farm in Japan.</title>
        <authorList>
            <person name="Ohya K."/>
        </authorList>
    </citation>
    <scope>NUCLEOTIDE SEQUENCE [LARGE SCALE GENOMIC DNA]</scope>
    <source>
        <strain evidence="2 3">GF75</strain>
    </source>
</reference>
<feature type="domain" description="HTH marR-type" evidence="1">
    <location>
        <begin position="41"/>
        <end position="176"/>
    </location>
</feature>
<keyword evidence="3" id="KW-1185">Reference proteome</keyword>
<dbReference type="InterPro" id="IPR036388">
    <property type="entry name" value="WH-like_DNA-bd_sf"/>
</dbReference>
<gene>
    <name evidence="2" type="ORF">C5U48_14335</name>
</gene>
<dbReference type="Proteomes" id="UP000237911">
    <property type="component" value="Unassembled WGS sequence"/>
</dbReference>
<dbReference type="InterPro" id="IPR000835">
    <property type="entry name" value="HTH_MarR-typ"/>
</dbReference>
<dbReference type="PANTHER" id="PTHR33164">
    <property type="entry name" value="TRANSCRIPTIONAL REGULATOR, MARR FAMILY"/>
    <property type="match status" value="1"/>
</dbReference>
<organism evidence="2 3">
    <name type="scientific">Mycolicibacter virginiensis</name>
    <dbReference type="NCBI Taxonomy" id="1795032"/>
    <lineage>
        <taxon>Bacteria</taxon>
        <taxon>Bacillati</taxon>
        <taxon>Actinomycetota</taxon>
        <taxon>Actinomycetes</taxon>
        <taxon>Mycobacteriales</taxon>
        <taxon>Mycobacteriaceae</taxon>
        <taxon>Mycolicibacter</taxon>
    </lineage>
</organism>
<dbReference type="InterPro" id="IPR036390">
    <property type="entry name" value="WH_DNA-bd_sf"/>
</dbReference>
<comment type="caution">
    <text evidence="2">The sequence shown here is derived from an EMBL/GenBank/DDBJ whole genome shotgun (WGS) entry which is preliminary data.</text>
</comment>
<dbReference type="Pfam" id="PF01047">
    <property type="entry name" value="MarR"/>
    <property type="match status" value="1"/>
</dbReference>
<dbReference type="GO" id="GO:0006950">
    <property type="term" value="P:response to stress"/>
    <property type="evidence" value="ECO:0007669"/>
    <property type="project" value="TreeGrafter"/>
</dbReference>
<evidence type="ECO:0000259" key="1">
    <source>
        <dbReference type="PROSITE" id="PS50995"/>
    </source>
</evidence>
<dbReference type="GO" id="GO:0003700">
    <property type="term" value="F:DNA-binding transcription factor activity"/>
    <property type="evidence" value="ECO:0007669"/>
    <property type="project" value="InterPro"/>
</dbReference>
<dbReference type="RefSeq" id="WP_105295333.1">
    <property type="nucleotide sequence ID" value="NZ_PUEV01000065.1"/>
</dbReference>
<name>A0A9X7IM02_9MYCO</name>
<dbReference type="InterPro" id="IPR039422">
    <property type="entry name" value="MarR/SlyA-like"/>
</dbReference>
<dbReference type="EMBL" id="PUEV01000065">
    <property type="protein sequence ID" value="PQM51538.1"/>
    <property type="molecule type" value="Genomic_DNA"/>
</dbReference>
<dbReference type="SMART" id="SM00347">
    <property type="entry name" value="HTH_MARR"/>
    <property type="match status" value="1"/>
</dbReference>